<name>A0A4S4FR80_9MICO</name>
<dbReference type="SUPFAM" id="SSF48613">
    <property type="entry name" value="Heme oxygenase-like"/>
    <property type="match status" value="1"/>
</dbReference>
<dbReference type="InterPro" id="IPR016084">
    <property type="entry name" value="Haem_Oase-like_multi-hlx"/>
</dbReference>
<dbReference type="Pfam" id="PF14518">
    <property type="entry name" value="Haem_oxygenas_2"/>
    <property type="match status" value="1"/>
</dbReference>
<evidence type="ECO:0000313" key="1">
    <source>
        <dbReference type="EMBL" id="THG32821.1"/>
    </source>
</evidence>
<dbReference type="Gene3D" id="1.20.910.10">
    <property type="entry name" value="Heme oxygenase-like"/>
    <property type="match status" value="1"/>
</dbReference>
<dbReference type="EMBL" id="SSSM01000001">
    <property type="protein sequence ID" value="THG32821.1"/>
    <property type="molecule type" value="Genomic_DNA"/>
</dbReference>
<dbReference type="Proteomes" id="UP000309133">
    <property type="component" value="Unassembled WGS sequence"/>
</dbReference>
<proteinExistence type="predicted"/>
<dbReference type="AlphaFoldDB" id="A0A4S4FR80"/>
<sequence length="357" mass="37768">MRIPESRGPASAVLLDILATGGGSAPERDSLRGSVDDALAATEDIFRDDDLQLTLFLLYQLGYGGVDGSDELEWDLTLLGARAALEAALETALRDRVPVPKRPEPNAESVATALFSLTGQDSGPSLSRFVAKKATDGQLRELVVLKSVYALKEADPQSWAIPRLQGRAKAALVEILADEYGGGRAKRMHSTIFAGAMTGLGLDSTDGAYLDSVPALALASVNVMSLFGLHRRLRGASVGLFAAYEMTSSLPNRQYGNGVRRLGYGDDVAWYFDEHVEADAVHEQIAARDMAGGLVEAEPHLLDDVLFGAAAGMTVDGWLGEDVFRAWSEGTSALRRPLPVAAPAQAGQTSTPATGSA</sequence>
<reference evidence="1 2" key="1">
    <citation type="submission" date="2019-04" db="EMBL/GenBank/DDBJ databases">
        <authorList>
            <person name="Jiang L."/>
        </authorList>
    </citation>
    <scope>NUCLEOTIDE SEQUENCE [LARGE SCALE GENOMIC DNA]</scope>
    <source>
        <strain evidence="1 2">YIM 131853</strain>
    </source>
</reference>
<evidence type="ECO:0000313" key="2">
    <source>
        <dbReference type="Proteomes" id="UP000309133"/>
    </source>
</evidence>
<protein>
    <submittedName>
        <fullName evidence="1">Iron-containing redox enzyme family protein</fullName>
    </submittedName>
</protein>
<gene>
    <name evidence="1" type="ORF">E6C64_00085</name>
</gene>
<dbReference type="SMART" id="SM01236">
    <property type="entry name" value="Haem_oxygenase_2"/>
    <property type="match status" value="1"/>
</dbReference>
<accession>A0A4S4FR80</accession>
<organism evidence="1 2">
    <name type="scientific">Naasia lichenicola</name>
    <dbReference type="NCBI Taxonomy" id="2565933"/>
    <lineage>
        <taxon>Bacteria</taxon>
        <taxon>Bacillati</taxon>
        <taxon>Actinomycetota</taxon>
        <taxon>Actinomycetes</taxon>
        <taxon>Micrococcales</taxon>
        <taxon>Microbacteriaceae</taxon>
        <taxon>Naasia</taxon>
    </lineage>
</organism>
<dbReference type="OrthoDB" id="252872at2"/>
<comment type="caution">
    <text evidence="1">The sequence shown here is derived from an EMBL/GenBank/DDBJ whole genome shotgun (WGS) entry which is preliminary data.</text>
</comment>
<dbReference type="RefSeq" id="WP_136425602.1">
    <property type="nucleotide sequence ID" value="NZ_SSSM01000001.1"/>
</dbReference>
<keyword evidence="2" id="KW-1185">Reference proteome</keyword>